<feature type="domain" description="Response regulatory" evidence="4">
    <location>
        <begin position="3"/>
        <end position="121"/>
    </location>
</feature>
<evidence type="ECO:0000259" key="4">
    <source>
        <dbReference type="PROSITE" id="PS50110"/>
    </source>
</evidence>
<dbReference type="GO" id="GO:0003677">
    <property type="term" value="F:DNA binding"/>
    <property type="evidence" value="ECO:0007669"/>
    <property type="project" value="InterPro"/>
</dbReference>
<dbReference type="RefSeq" id="WP_055057283.1">
    <property type="nucleotide sequence ID" value="NZ_CYZP01000002.1"/>
</dbReference>
<evidence type="ECO:0000259" key="5">
    <source>
        <dbReference type="PROSITE" id="PS50930"/>
    </source>
</evidence>
<dbReference type="EMBL" id="CYZP01000002">
    <property type="protein sequence ID" value="CUN48312.1"/>
    <property type="molecule type" value="Genomic_DNA"/>
</dbReference>
<name>A0A173X945_9FIRM</name>
<dbReference type="InterPro" id="IPR011006">
    <property type="entry name" value="CheY-like_superfamily"/>
</dbReference>
<feature type="domain" description="HTH LytTR-type" evidence="5">
    <location>
        <begin position="134"/>
        <end position="231"/>
    </location>
</feature>
<dbReference type="Pfam" id="PF04397">
    <property type="entry name" value="LytTR"/>
    <property type="match status" value="1"/>
</dbReference>
<gene>
    <name evidence="6" type="primary">lytR_1</name>
    <name evidence="6" type="ORF">ERS852476_00247</name>
</gene>
<dbReference type="SMART" id="SM00850">
    <property type="entry name" value="LytTR"/>
    <property type="match status" value="1"/>
</dbReference>
<dbReference type="PANTHER" id="PTHR37299">
    <property type="entry name" value="TRANSCRIPTIONAL REGULATOR-RELATED"/>
    <property type="match status" value="1"/>
</dbReference>
<dbReference type="InterPro" id="IPR007492">
    <property type="entry name" value="LytTR_DNA-bd_dom"/>
</dbReference>
<organism evidence="6 7">
    <name type="scientific">Blautia obeum</name>
    <dbReference type="NCBI Taxonomy" id="40520"/>
    <lineage>
        <taxon>Bacteria</taxon>
        <taxon>Bacillati</taxon>
        <taxon>Bacillota</taxon>
        <taxon>Clostridia</taxon>
        <taxon>Lachnospirales</taxon>
        <taxon>Lachnospiraceae</taxon>
        <taxon>Blautia</taxon>
    </lineage>
</organism>
<comment type="function">
    <text evidence="2">May play the central regulatory role in sporulation. It may be an element of the effector pathway responsible for the activation of sporulation genes in response to nutritional stress. Spo0A may act in concert with spo0H (a sigma factor) to control the expression of some genes that are critical to the sporulation process.</text>
</comment>
<evidence type="ECO:0000313" key="7">
    <source>
        <dbReference type="Proteomes" id="UP000095645"/>
    </source>
</evidence>
<dbReference type="CDD" id="cd00156">
    <property type="entry name" value="REC"/>
    <property type="match status" value="1"/>
</dbReference>
<dbReference type="SMART" id="SM00448">
    <property type="entry name" value="REC"/>
    <property type="match status" value="1"/>
</dbReference>
<evidence type="ECO:0000313" key="6">
    <source>
        <dbReference type="EMBL" id="CUN48312.1"/>
    </source>
</evidence>
<dbReference type="PANTHER" id="PTHR37299:SF1">
    <property type="entry name" value="STAGE 0 SPORULATION PROTEIN A HOMOLOG"/>
    <property type="match status" value="1"/>
</dbReference>
<reference evidence="6 7" key="1">
    <citation type="submission" date="2015-09" db="EMBL/GenBank/DDBJ databases">
        <authorList>
            <consortium name="Pathogen Informatics"/>
        </authorList>
    </citation>
    <scope>NUCLEOTIDE SEQUENCE [LARGE SCALE GENOMIC DNA]</scope>
    <source>
        <strain evidence="6 7">2789STDY5834861</strain>
    </source>
</reference>
<evidence type="ECO:0000256" key="3">
    <source>
        <dbReference type="PROSITE-ProRule" id="PRU00169"/>
    </source>
</evidence>
<dbReference type="InterPro" id="IPR001789">
    <property type="entry name" value="Sig_transdc_resp-reg_receiver"/>
</dbReference>
<dbReference type="AlphaFoldDB" id="A0A173X945"/>
<proteinExistence type="predicted"/>
<dbReference type="Gene3D" id="3.40.50.2300">
    <property type="match status" value="1"/>
</dbReference>
<sequence length="235" mass="28121">MIRIMILDDDEMYLKKEKEITEQYFAEKNIDCTVTTYQNVEWFLLGLKEEKFDMYLLDIRMPGENGIEAAREIRRLYPDPVIIFITNFVDYAIEAYEVNTYRYIPKECLKEKLSQAYDALLPVIMEKEERYYIINKRNEVEKLAYSDIFYMKKEGKYVIFVHRRGEVKIRASLSTVEKELNSKEFIISDRGYLANIQHVMKMKGRDLYMRDGNIITVGRERFKGVREAILNYWGV</sequence>
<feature type="modified residue" description="4-aspartylphosphate" evidence="3">
    <location>
        <position position="58"/>
    </location>
</feature>
<evidence type="ECO:0000256" key="1">
    <source>
        <dbReference type="ARBA" id="ARBA00018672"/>
    </source>
</evidence>
<dbReference type="SUPFAM" id="SSF52172">
    <property type="entry name" value="CheY-like"/>
    <property type="match status" value="1"/>
</dbReference>
<evidence type="ECO:0000256" key="2">
    <source>
        <dbReference type="ARBA" id="ARBA00024867"/>
    </source>
</evidence>
<dbReference type="Proteomes" id="UP000095645">
    <property type="component" value="Unassembled WGS sequence"/>
</dbReference>
<dbReference type="InterPro" id="IPR046947">
    <property type="entry name" value="LytR-like"/>
</dbReference>
<keyword evidence="3" id="KW-0597">Phosphoprotein</keyword>
<dbReference type="PROSITE" id="PS50110">
    <property type="entry name" value="RESPONSE_REGULATORY"/>
    <property type="match status" value="1"/>
</dbReference>
<accession>A0A173X945</accession>
<dbReference type="Pfam" id="PF00072">
    <property type="entry name" value="Response_reg"/>
    <property type="match status" value="1"/>
</dbReference>
<protein>
    <recommendedName>
        <fullName evidence="1">Stage 0 sporulation protein A homolog</fullName>
    </recommendedName>
</protein>
<dbReference type="GO" id="GO:0000156">
    <property type="term" value="F:phosphorelay response regulator activity"/>
    <property type="evidence" value="ECO:0007669"/>
    <property type="project" value="InterPro"/>
</dbReference>
<dbReference type="Gene3D" id="2.40.50.1020">
    <property type="entry name" value="LytTr DNA-binding domain"/>
    <property type="match status" value="1"/>
</dbReference>
<dbReference type="PROSITE" id="PS50930">
    <property type="entry name" value="HTH_LYTTR"/>
    <property type="match status" value="1"/>
</dbReference>